<name>A0A5J4VNJ6_9EUKA</name>
<sequence length="400" mass="45837">MVSILQQCNQYDLLGYMEMRTEKFQFYSSAINTCKIQSLGIIKFQFYSSAINTLYFQCIHVRKRCLPESLFQFYSSAINTIPLQRGISPKGLFQFYSSAINTADETKVNERRFKFQFYSSAINTAKKKLLDAAIAEFQFYSSAINTHLLGVAQAGRPRFNSTVVQLIQRHVARFLFLNIRFNSTVVQLIPIASPFPARTVTVSILQQCNQYESIEIDMPVICCFNSTVVQLIQRKRMGRHSVGTVSILQQCNQYLVQDSGGNESPRFNSTVVQLIREFIFYVTGRGKCNQYIDKPIPENPNHKVSILQQCNQYKGNVIPQLESVRFNSTVVQLIQPIPDKMIGRWLLVQLILCGVQMRILNRSQFQFYSSAINTIVKTGKLPQRQQSFNSTVVQLIRCNV</sequence>
<protein>
    <submittedName>
        <fullName evidence="1">Uncharacterized protein</fullName>
    </submittedName>
</protein>
<accession>A0A5J4VNJ6</accession>
<dbReference type="Proteomes" id="UP000324800">
    <property type="component" value="Unassembled WGS sequence"/>
</dbReference>
<dbReference type="AlphaFoldDB" id="A0A5J4VNJ6"/>
<evidence type="ECO:0000313" key="1">
    <source>
        <dbReference type="EMBL" id="KAA6383956.1"/>
    </source>
</evidence>
<gene>
    <name evidence="1" type="ORF">EZS28_020516</name>
</gene>
<organism evidence="1 2">
    <name type="scientific">Streblomastix strix</name>
    <dbReference type="NCBI Taxonomy" id="222440"/>
    <lineage>
        <taxon>Eukaryota</taxon>
        <taxon>Metamonada</taxon>
        <taxon>Preaxostyla</taxon>
        <taxon>Oxymonadida</taxon>
        <taxon>Streblomastigidae</taxon>
        <taxon>Streblomastix</taxon>
    </lineage>
</organism>
<reference evidence="1 2" key="1">
    <citation type="submission" date="2019-03" db="EMBL/GenBank/DDBJ databases">
        <title>Single cell metagenomics reveals metabolic interactions within the superorganism composed of flagellate Streblomastix strix and complex community of Bacteroidetes bacteria on its surface.</title>
        <authorList>
            <person name="Treitli S.C."/>
            <person name="Kolisko M."/>
            <person name="Husnik F."/>
            <person name="Keeling P."/>
            <person name="Hampl V."/>
        </authorList>
    </citation>
    <scope>NUCLEOTIDE SEQUENCE [LARGE SCALE GENOMIC DNA]</scope>
    <source>
        <strain evidence="1">ST1C</strain>
    </source>
</reference>
<evidence type="ECO:0000313" key="2">
    <source>
        <dbReference type="Proteomes" id="UP000324800"/>
    </source>
</evidence>
<proteinExistence type="predicted"/>
<comment type="caution">
    <text evidence="1">The sequence shown here is derived from an EMBL/GenBank/DDBJ whole genome shotgun (WGS) entry which is preliminary data.</text>
</comment>
<dbReference type="EMBL" id="SNRW01005989">
    <property type="protein sequence ID" value="KAA6383956.1"/>
    <property type="molecule type" value="Genomic_DNA"/>
</dbReference>